<evidence type="ECO:0000259" key="1">
    <source>
        <dbReference type="SMART" id="SM01264"/>
    </source>
</evidence>
<dbReference type="KEGG" id="scd:Spica_1959"/>
<dbReference type="GO" id="GO:0016485">
    <property type="term" value="P:protein processing"/>
    <property type="evidence" value="ECO:0007669"/>
    <property type="project" value="TreeGrafter"/>
</dbReference>
<protein>
    <submittedName>
        <fullName evidence="2">Peptidase M16C associated domain protein</fullName>
    </submittedName>
</protein>
<evidence type="ECO:0000313" key="2">
    <source>
        <dbReference type="EMBL" id="AEJ20088.1"/>
    </source>
</evidence>
<dbReference type="InterPro" id="IPR055130">
    <property type="entry name" value="PreP_C"/>
</dbReference>
<proteinExistence type="predicted"/>
<dbReference type="PANTHER" id="PTHR43016">
    <property type="entry name" value="PRESEQUENCE PROTEASE"/>
    <property type="match status" value="1"/>
</dbReference>
<dbReference type="Pfam" id="PF05193">
    <property type="entry name" value="Peptidase_M16_C"/>
    <property type="match status" value="1"/>
</dbReference>
<dbReference type="InterPro" id="IPR011765">
    <property type="entry name" value="Pept_M16_N"/>
</dbReference>
<dbReference type="Pfam" id="PF00675">
    <property type="entry name" value="Peptidase_M16"/>
    <property type="match status" value="1"/>
</dbReference>
<evidence type="ECO:0000313" key="3">
    <source>
        <dbReference type="Proteomes" id="UP000000503"/>
    </source>
</evidence>
<sequence>MIESQFHVGDHIAGFEIIDCIELTELQAVGIWARHRETGAEVFHIYNDDEENLFAFTFPTIPADSSGVAHILEHSVLCGSQKYPLKDTFIVLAQGSLQTFLNALTFPDKTVYPAATTNRQDYFNLMSVYGDAVFHPLLDEWIFQQEGHRLELQKDERTGALRLERTGVVYNEMKGNYSSVDPIAADWAFRSVLPDTPYAFDSGGDPREIPRLSWEDLKAFHREHYNPANCKIVLCGNIPTEEQLTFLSEQIFANLEPGRPVAAIPQAQRWTQSRELSVPYPATDASQKSTVLLSWVLGDSTNGEDALALAALTEILLGHDGSPLHKALVESGVGESIAPATGLEGELRQLVFTAGLREVDQQNKKAVERLILSTLQNLVDQGIPPEEIEGALFGMRFSNQEIRRAGGPFSLVWMRRVLRSWIHGKVPWNTLLFEKNFRAITEHLEENPRYFENLIERYLLQNPHRCLVSVDPQVGLSEALEAETRAELDRLLANLSDSEKTALLEQNRRLKAIQESPDTPEALAKLPHISRKDLIPDAESVPRVLHDLGGIPLLSHELFTNGIVYIDIALPVDVLTEEQYRWLPLLARTIPSLGLPDIPYDVLSSRMARHVGSFYGLLHTSSSAPGTSDTIATPSGVYHLRGRDWLIFRMKTLQEKLNHALDLIVPLIQRADFTDLRRLKDLVTEYKNDMDASVAPSGHQYAISYISRSFSRSRYIDDLWNGIPQLEFTHSLSEMPIDMVAQRLFEVRNELLAKSGILVNVTAQKEGVEAALTALKNQCSVFTGPKPVRNNLTQMAWQHGESKAVYQSGALQVGFAALALPASPFASAAQAAEIVLSHWLSTGMLWEDIRMKGGAYGAFAYPDGLEPVFIMATYRDPNPARSLEALPGALRKTLAMLPDGHELEKALIGAFAKETRPRTNPDKGFADFMRYLTGIEDWMRKQKLEMIVTMDQARLRQAAETLAASLDQACYAVIAGNGQATLSAKKLQIPLQNLPGA</sequence>
<accession>F8EXS4</accession>
<dbReference type="Gene3D" id="3.30.830.10">
    <property type="entry name" value="Metalloenzyme, LuxS/M16 peptidase-like"/>
    <property type="match status" value="4"/>
</dbReference>
<name>F8EXS4_GRAC1</name>
<dbReference type="InterPro" id="IPR013578">
    <property type="entry name" value="Peptidase_M16C_assoc"/>
</dbReference>
<dbReference type="eggNOG" id="COG1026">
    <property type="taxonomic scope" value="Bacteria"/>
</dbReference>
<gene>
    <name evidence="2" type="ordered locus">Spica_1959</name>
</gene>
<dbReference type="Pfam" id="PF22516">
    <property type="entry name" value="PreP_C"/>
    <property type="match status" value="1"/>
</dbReference>
<dbReference type="GO" id="GO:0004222">
    <property type="term" value="F:metalloendopeptidase activity"/>
    <property type="evidence" value="ECO:0007669"/>
    <property type="project" value="TreeGrafter"/>
</dbReference>
<dbReference type="Proteomes" id="UP000000503">
    <property type="component" value="Chromosome"/>
</dbReference>
<dbReference type="Pfam" id="PF08367">
    <property type="entry name" value="M16C_assoc"/>
    <property type="match status" value="1"/>
</dbReference>
<dbReference type="GO" id="GO:0046872">
    <property type="term" value="F:metal ion binding"/>
    <property type="evidence" value="ECO:0007669"/>
    <property type="project" value="InterPro"/>
</dbReference>
<organism evidence="2 3">
    <name type="scientific">Gracilinema caldarium (strain ATCC 51460 / DSM 7334 / H1)</name>
    <name type="common">Treponema caldarium</name>
    <dbReference type="NCBI Taxonomy" id="744872"/>
    <lineage>
        <taxon>Bacteria</taxon>
        <taxon>Pseudomonadati</taxon>
        <taxon>Spirochaetota</taxon>
        <taxon>Spirochaetia</taxon>
        <taxon>Spirochaetales</taxon>
        <taxon>Breznakiellaceae</taxon>
        <taxon>Gracilinema</taxon>
    </lineage>
</organism>
<dbReference type="RefSeq" id="WP_013969378.1">
    <property type="nucleotide sequence ID" value="NC_015732.1"/>
</dbReference>
<dbReference type="AlphaFoldDB" id="F8EXS4"/>
<dbReference type="SMART" id="SM01264">
    <property type="entry name" value="M16C_associated"/>
    <property type="match status" value="1"/>
</dbReference>
<dbReference type="PANTHER" id="PTHR43016:SF13">
    <property type="entry name" value="PRESEQUENCE PROTEASE, MITOCHONDRIAL"/>
    <property type="match status" value="1"/>
</dbReference>
<dbReference type="InterPro" id="IPR011249">
    <property type="entry name" value="Metalloenz_LuxS/M16"/>
</dbReference>
<dbReference type="SUPFAM" id="SSF63411">
    <property type="entry name" value="LuxS/MPP-like metallohydrolase"/>
    <property type="match status" value="4"/>
</dbReference>
<reference evidence="3" key="1">
    <citation type="journal article" date="2013" name="Stand. Genomic Sci.">
        <title>Genome sequence of the thermophilic fresh-water bacterium Spirochaeta caldaria type strain (H1(T)), reclassification of Spirochaeta caldaria, Spirochaeta stenostrepta, and Spirochaeta zuelzerae in the genus Treponema as Treponema caldaria comb. nov., Treponema stenostrepta comb. nov., and Treponema zuelzerae comb. nov., and emendation of the genus Treponema.</title>
        <authorList>
            <person name="Abt B."/>
            <person name="Goker M."/>
            <person name="Scheuner C."/>
            <person name="Han C."/>
            <person name="Lu M."/>
            <person name="Misra M."/>
            <person name="Lapidus A."/>
            <person name="Nolan M."/>
            <person name="Lucas S."/>
            <person name="Hammon N."/>
            <person name="Deshpande S."/>
            <person name="Cheng J.F."/>
            <person name="Tapia R."/>
            <person name="Goodwin L.A."/>
            <person name="Pitluck S."/>
            <person name="Liolios K."/>
            <person name="Pagani I."/>
            <person name="Ivanova N."/>
            <person name="Mavromatis K."/>
            <person name="Mikhailova N."/>
            <person name="Huntemann M."/>
            <person name="Pati A."/>
            <person name="Chen A."/>
            <person name="Palaniappan K."/>
            <person name="Land M."/>
            <person name="Hauser L."/>
            <person name="Jeffries C.D."/>
            <person name="Rohde M."/>
            <person name="Spring S."/>
            <person name="Gronow S."/>
            <person name="Detter J.C."/>
            <person name="Bristow J."/>
            <person name="Eisen J.A."/>
            <person name="Markowitz V."/>
            <person name="Hugenholtz P."/>
            <person name="Kyrpides N.C."/>
            <person name="Woyke T."/>
            <person name="Klenk H.P."/>
        </authorList>
    </citation>
    <scope>NUCLEOTIDE SEQUENCE</scope>
    <source>
        <strain evidence="3">ATCC 51460 / DSM 7334 / H1</strain>
    </source>
</reference>
<dbReference type="HOGENOM" id="CLU_009165_1_0_12"/>
<feature type="domain" description="Peptidase M16C associated" evidence="1">
    <location>
        <begin position="470"/>
        <end position="732"/>
    </location>
</feature>
<dbReference type="EMBL" id="CP002868">
    <property type="protein sequence ID" value="AEJ20088.1"/>
    <property type="molecule type" value="Genomic_DNA"/>
</dbReference>
<keyword evidence="3" id="KW-1185">Reference proteome</keyword>
<dbReference type="STRING" id="744872.Spica_1959"/>
<dbReference type="InterPro" id="IPR007863">
    <property type="entry name" value="Peptidase_M16_C"/>
</dbReference>